<comment type="caution">
    <text evidence="2">The sequence shown here is derived from an EMBL/GenBank/DDBJ whole genome shotgun (WGS) entry which is preliminary data.</text>
</comment>
<protein>
    <submittedName>
        <fullName evidence="2">Uncharacterized protein</fullName>
    </submittedName>
</protein>
<accession>A0ABR2JI82</accession>
<evidence type="ECO:0000313" key="2">
    <source>
        <dbReference type="EMBL" id="KAK8877513.1"/>
    </source>
</evidence>
<gene>
    <name evidence="2" type="ORF">PGQ11_002459</name>
</gene>
<organism evidence="2 3">
    <name type="scientific">Apiospora arundinis</name>
    <dbReference type="NCBI Taxonomy" id="335852"/>
    <lineage>
        <taxon>Eukaryota</taxon>
        <taxon>Fungi</taxon>
        <taxon>Dikarya</taxon>
        <taxon>Ascomycota</taxon>
        <taxon>Pezizomycotina</taxon>
        <taxon>Sordariomycetes</taxon>
        <taxon>Xylariomycetidae</taxon>
        <taxon>Amphisphaeriales</taxon>
        <taxon>Apiosporaceae</taxon>
        <taxon>Apiospora</taxon>
    </lineage>
</organism>
<evidence type="ECO:0000256" key="1">
    <source>
        <dbReference type="SAM" id="MobiDB-lite"/>
    </source>
</evidence>
<feature type="region of interest" description="Disordered" evidence="1">
    <location>
        <begin position="82"/>
        <end position="101"/>
    </location>
</feature>
<keyword evidence="3" id="KW-1185">Reference proteome</keyword>
<sequence>MAHQAHALPWNTLASQYKFKVSYTHEPQRKDIFPVEKGGDTKEIDFFCRALAERVKEFAATERAKYKPQAEMRERAKGWTKSVITTQSSNGKPPASSGKTETRMVYPAEMQVRYFEQGHEGADLPTRVPDLMSQDLRPLTKWTDCEHGSRIGHADTIKIMMMEAAGTPPALCAAPDKAALKEHIMESLLLVANKPEINLLAFLDTHHGHHFGVCRAAEEAVRVYLYLNLLVVLQEQGSDIADAAQTDSGEKIKGRRNYMGLQSYSRLLSSVAGEYDGDAQNLVHWDYFYPRGVDDWDRSHAKDVLADMEGLKEYLKGVWRILVVYDLVVREAGGDPGLEEMCKTTLNISFG</sequence>
<feature type="compositionally biased region" description="Polar residues" evidence="1">
    <location>
        <begin position="82"/>
        <end position="91"/>
    </location>
</feature>
<dbReference type="Proteomes" id="UP001390339">
    <property type="component" value="Unassembled WGS sequence"/>
</dbReference>
<evidence type="ECO:0000313" key="3">
    <source>
        <dbReference type="Proteomes" id="UP001390339"/>
    </source>
</evidence>
<proteinExistence type="predicted"/>
<reference evidence="2 3" key="1">
    <citation type="journal article" date="2024" name="IMA Fungus">
        <title>Apiospora arundinis, a panoply of carbohydrate-active enzymes and secondary metabolites.</title>
        <authorList>
            <person name="Sorensen T."/>
            <person name="Petersen C."/>
            <person name="Muurmann A.T."/>
            <person name="Christiansen J.V."/>
            <person name="Brundto M.L."/>
            <person name="Overgaard C.K."/>
            <person name="Boysen A.T."/>
            <person name="Wollenberg R.D."/>
            <person name="Larsen T.O."/>
            <person name="Sorensen J.L."/>
            <person name="Nielsen K.L."/>
            <person name="Sondergaard T.E."/>
        </authorList>
    </citation>
    <scope>NUCLEOTIDE SEQUENCE [LARGE SCALE GENOMIC DNA]</scope>
    <source>
        <strain evidence="2 3">AAU 773</strain>
    </source>
</reference>
<name>A0ABR2JI82_9PEZI</name>
<dbReference type="EMBL" id="JAPCWZ010000002">
    <property type="protein sequence ID" value="KAK8877513.1"/>
    <property type="molecule type" value="Genomic_DNA"/>
</dbReference>